<dbReference type="AlphaFoldDB" id="A0A3D8P3X6"/>
<dbReference type="RefSeq" id="WP_115792349.1">
    <property type="nucleotide sequence ID" value="NZ_QSLN01000004.1"/>
</dbReference>
<sequence length="197" mass="22376">MLEWQDIFTRRKYYFTEEGLKRVRKHVADLLAQRIKAGSSLEDMADKAARSWAKEYYELVFPLRLDAPEVEKIDGSINFRSRKQDPGFPPILPALGSGITETLLADAVVIRTALLNLLLRQRKVEKELLNAVRLASLVSPLAEELEEHLLSWPKGMELLLSAFQGKAPFPRDVDGDLVRAVSEAVFFLPRPRACRMS</sequence>
<gene>
    <name evidence="1" type="ORF">DXX99_04635</name>
</gene>
<proteinExistence type="predicted"/>
<dbReference type="Proteomes" id="UP000256329">
    <property type="component" value="Unassembled WGS sequence"/>
</dbReference>
<organism evidence="1 2">
    <name type="scientific">Ammonifex thiophilus</name>
    <dbReference type="NCBI Taxonomy" id="444093"/>
    <lineage>
        <taxon>Bacteria</taxon>
        <taxon>Bacillati</taxon>
        <taxon>Bacillota</taxon>
        <taxon>Clostridia</taxon>
        <taxon>Thermoanaerobacterales</taxon>
        <taxon>Thermoanaerobacteraceae</taxon>
        <taxon>Ammonifex</taxon>
    </lineage>
</organism>
<accession>A0A3D8P3X6</accession>
<keyword evidence="2" id="KW-1185">Reference proteome</keyword>
<name>A0A3D8P3X6_9THEO</name>
<evidence type="ECO:0000313" key="1">
    <source>
        <dbReference type="EMBL" id="RDV83589.1"/>
    </source>
</evidence>
<comment type="caution">
    <text evidence="1">The sequence shown here is derived from an EMBL/GenBank/DDBJ whole genome shotgun (WGS) entry which is preliminary data.</text>
</comment>
<evidence type="ECO:0000313" key="2">
    <source>
        <dbReference type="Proteomes" id="UP000256329"/>
    </source>
</evidence>
<protein>
    <submittedName>
        <fullName evidence="1">Uncharacterized protein</fullName>
    </submittedName>
</protein>
<reference evidence="1 2" key="1">
    <citation type="submission" date="2018-08" db="EMBL/GenBank/DDBJ databases">
        <title>Form III RuBisCO-mediated autotrophy in Thermodesulfobium bacteria.</title>
        <authorList>
            <person name="Toshchakov S.V."/>
            <person name="Kublanov I.V."/>
            <person name="Frolov E."/>
            <person name="Bonch-Osmolovskaya E.A."/>
            <person name="Tourova T.P."/>
            <person name="Chernych N.A."/>
            <person name="Lebedinsky A.V."/>
        </authorList>
    </citation>
    <scope>NUCLEOTIDE SEQUENCE [LARGE SCALE GENOMIC DNA]</scope>
    <source>
        <strain evidence="1 2">SR</strain>
    </source>
</reference>
<dbReference type="EMBL" id="QSLN01000004">
    <property type="protein sequence ID" value="RDV83589.1"/>
    <property type="molecule type" value="Genomic_DNA"/>
</dbReference>